<evidence type="ECO:0000256" key="5">
    <source>
        <dbReference type="ARBA" id="ARBA00022475"/>
    </source>
</evidence>
<evidence type="ECO:0000313" key="18">
    <source>
        <dbReference type="Proteomes" id="UP001501337"/>
    </source>
</evidence>
<feature type="domain" description="SRP54-type proteins GTP-binding" evidence="16">
    <location>
        <begin position="236"/>
        <end position="431"/>
    </location>
</feature>
<dbReference type="InterPro" id="IPR003593">
    <property type="entry name" value="AAA+_ATPase"/>
</dbReference>
<dbReference type="InterPro" id="IPR020006">
    <property type="entry name" value="FlhF"/>
</dbReference>
<dbReference type="RefSeq" id="WP_344802789.1">
    <property type="nucleotide sequence ID" value="NZ_BAABBO010000001.1"/>
</dbReference>
<evidence type="ECO:0000256" key="3">
    <source>
        <dbReference type="ARBA" id="ARBA00014919"/>
    </source>
</evidence>
<comment type="subcellular location">
    <subcellularLocation>
        <location evidence="1">Cell membrane</location>
        <topology evidence="1">Peripheral membrane protein</topology>
        <orientation evidence="1">Cytoplasmic side</orientation>
    </subcellularLocation>
</comment>
<dbReference type="SUPFAM" id="SSF52540">
    <property type="entry name" value="P-loop containing nucleoside triphosphate hydrolases"/>
    <property type="match status" value="1"/>
</dbReference>
<evidence type="ECO:0000256" key="14">
    <source>
        <dbReference type="SAM" id="MobiDB-lite"/>
    </source>
</evidence>
<keyword evidence="17" id="KW-0966">Cell projection</keyword>
<comment type="similarity">
    <text evidence="2">Belongs to the GTP-binding SRP family.</text>
</comment>
<comment type="function">
    <text evidence="12">Necessary for flagellar biosynthesis. May be involved in translocation of the flagellum.</text>
</comment>
<dbReference type="InterPro" id="IPR047040">
    <property type="entry name" value="FlhF__GTPase_dom"/>
</dbReference>
<evidence type="ECO:0000256" key="6">
    <source>
        <dbReference type="ARBA" id="ARBA00022741"/>
    </source>
</evidence>
<evidence type="ECO:0000313" key="17">
    <source>
        <dbReference type="EMBL" id="GAA3948201.1"/>
    </source>
</evidence>
<evidence type="ECO:0000259" key="16">
    <source>
        <dbReference type="SMART" id="SM00962"/>
    </source>
</evidence>
<proteinExistence type="inferred from homology"/>
<dbReference type="NCBIfam" id="TIGR03499">
    <property type="entry name" value="FlhF"/>
    <property type="match status" value="1"/>
</dbReference>
<evidence type="ECO:0000256" key="2">
    <source>
        <dbReference type="ARBA" id="ARBA00008531"/>
    </source>
</evidence>
<keyword evidence="9" id="KW-0342">GTP-binding</keyword>
<dbReference type="Gene3D" id="3.40.50.300">
    <property type="entry name" value="P-loop containing nucleotide triphosphate hydrolases"/>
    <property type="match status" value="1"/>
</dbReference>
<evidence type="ECO:0000256" key="10">
    <source>
        <dbReference type="ARBA" id="ARBA00023136"/>
    </source>
</evidence>
<evidence type="ECO:0000256" key="7">
    <source>
        <dbReference type="ARBA" id="ARBA00022795"/>
    </source>
</evidence>
<evidence type="ECO:0000256" key="11">
    <source>
        <dbReference type="ARBA" id="ARBA00023225"/>
    </source>
</evidence>
<protein>
    <recommendedName>
        <fullName evidence="3 13">Flagellar biosynthesis protein FlhF</fullName>
    </recommendedName>
</protein>
<reference evidence="18" key="1">
    <citation type="journal article" date="2019" name="Int. J. Syst. Evol. Microbiol.">
        <title>The Global Catalogue of Microorganisms (GCM) 10K type strain sequencing project: providing services to taxonomists for standard genome sequencing and annotation.</title>
        <authorList>
            <consortium name="The Broad Institute Genomics Platform"/>
            <consortium name="The Broad Institute Genome Sequencing Center for Infectious Disease"/>
            <person name="Wu L."/>
            <person name="Ma J."/>
        </authorList>
    </citation>
    <scope>NUCLEOTIDE SEQUENCE [LARGE SCALE GENOMIC DNA]</scope>
    <source>
        <strain evidence="18">JCM 17555</strain>
    </source>
</reference>
<keyword evidence="11" id="KW-1006">Bacterial flagellum protein export</keyword>
<dbReference type="EMBL" id="BAABBO010000001">
    <property type="protein sequence ID" value="GAA3948201.1"/>
    <property type="molecule type" value="Genomic_DNA"/>
</dbReference>
<dbReference type="CDD" id="cd17873">
    <property type="entry name" value="FlhF"/>
    <property type="match status" value="1"/>
</dbReference>
<evidence type="ECO:0000259" key="15">
    <source>
        <dbReference type="SMART" id="SM00382"/>
    </source>
</evidence>
<keyword evidence="17" id="KW-0969">Cilium</keyword>
<dbReference type="Pfam" id="PF00448">
    <property type="entry name" value="SRP54"/>
    <property type="match status" value="1"/>
</dbReference>
<keyword evidence="10" id="KW-0472">Membrane</keyword>
<keyword evidence="18" id="KW-1185">Reference proteome</keyword>
<name>A0ABP7NIY0_9GAMM</name>
<accession>A0ABP7NIY0</accession>
<keyword evidence="17" id="KW-0282">Flagellum</keyword>
<evidence type="ECO:0000256" key="4">
    <source>
        <dbReference type="ARBA" id="ARBA00022448"/>
    </source>
</evidence>
<dbReference type="SMART" id="SM00962">
    <property type="entry name" value="SRP54"/>
    <property type="match status" value="1"/>
</dbReference>
<evidence type="ECO:0000256" key="13">
    <source>
        <dbReference type="NCBIfam" id="TIGR03499"/>
    </source>
</evidence>
<feature type="domain" description="AAA+ ATPase" evidence="15">
    <location>
        <begin position="235"/>
        <end position="400"/>
    </location>
</feature>
<keyword evidence="6" id="KW-0547">Nucleotide-binding</keyword>
<keyword evidence="8" id="KW-0653">Protein transport</keyword>
<dbReference type="Gene3D" id="1.20.120.1380">
    <property type="entry name" value="Flagellar FlhF biosynthesis protein, N domain"/>
    <property type="match status" value="1"/>
</dbReference>
<dbReference type="InterPro" id="IPR027417">
    <property type="entry name" value="P-loop_NTPase"/>
</dbReference>
<feature type="region of interest" description="Disordered" evidence="14">
    <location>
        <begin position="45"/>
        <end position="151"/>
    </location>
</feature>
<dbReference type="Proteomes" id="UP001501337">
    <property type="component" value="Unassembled WGS sequence"/>
</dbReference>
<feature type="compositionally biased region" description="Basic and acidic residues" evidence="14">
    <location>
        <begin position="92"/>
        <end position="107"/>
    </location>
</feature>
<dbReference type="InterPro" id="IPR000897">
    <property type="entry name" value="SRP54_GTPase_dom"/>
</dbReference>
<feature type="compositionally biased region" description="Low complexity" evidence="14">
    <location>
        <begin position="138"/>
        <end position="151"/>
    </location>
</feature>
<evidence type="ECO:0000256" key="12">
    <source>
        <dbReference type="ARBA" id="ARBA00025337"/>
    </source>
</evidence>
<evidence type="ECO:0000256" key="1">
    <source>
        <dbReference type="ARBA" id="ARBA00004413"/>
    </source>
</evidence>
<gene>
    <name evidence="17" type="primary">flhF</name>
    <name evidence="17" type="ORF">GCM10022278_04210</name>
</gene>
<dbReference type="PANTHER" id="PTHR43134:SF3">
    <property type="entry name" value="FLAGELLAR BIOSYNTHESIS PROTEIN FLHF"/>
    <property type="match status" value="1"/>
</dbReference>
<keyword evidence="4" id="KW-0813">Transport</keyword>
<dbReference type="SMART" id="SM00382">
    <property type="entry name" value="AAA"/>
    <property type="match status" value="1"/>
</dbReference>
<feature type="compositionally biased region" description="Low complexity" evidence="14">
    <location>
        <begin position="109"/>
        <end position="120"/>
    </location>
</feature>
<keyword evidence="5" id="KW-1003">Cell membrane</keyword>
<comment type="caution">
    <text evidence="17">The sequence shown here is derived from an EMBL/GenBank/DDBJ whole genome shotgun (WGS) entry which is preliminary data.</text>
</comment>
<keyword evidence="7" id="KW-1005">Bacterial flagellum biogenesis</keyword>
<organism evidence="17 18">
    <name type="scientific">Allohahella marinimesophila</name>
    <dbReference type="NCBI Taxonomy" id="1054972"/>
    <lineage>
        <taxon>Bacteria</taxon>
        <taxon>Pseudomonadati</taxon>
        <taxon>Pseudomonadota</taxon>
        <taxon>Gammaproteobacteria</taxon>
        <taxon>Oceanospirillales</taxon>
        <taxon>Hahellaceae</taxon>
        <taxon>Allohahella</taxon>
    </lineage>
</organism>
<sequence>MKQMTFEAATMQLALKRIRDELGEDASILGTSRTASGVQVIVGIDEPDSMQPVEAPAQQPVARRQDTRPQFEQQRQARQPEPAFAQSQPDFAQHRSEQIRRHQEHGHQAQRPAAQPARWQGGNAGARHNDTTRHAGHSASSLNAQASAAQSEVLKEMQQQIVRLTEWMQLGSQRPEQRHPLAVKLSDMGFSTDYTDTVLKSALATSATGSSLSLEHLMKHIAGMIPTADFKVDEATGVYVFVGASGTGKTTTIAKMAALLAKAGRAGEVGILSVDRYRVGAAEQLRAYGRLMKITVDVVRPDESLGDALQRFSNKQLVLVDTAGLSPADPNAKAQFNELYQLEQSSAHVHTVLAVSATQHSKIVKSTYHYYSQLRPKVLMVTKVDEAAELGEVIELAIQNNLPITYYADGQSIINHLHKATGPSLIKQAYHRSRQLKTGDPMGRQNAI</sequence>
<dbReference type="PANTHER" id="PTHR43134">
    <property type="entry name" value="SIGNAL RECOGNITION PARTICLE RECEPTOR SUBUNIT ALPHA"/>
    <property type="match status" value="1"/>
</dbReference>
<evidence type="ECO:0000256" key="8">
    <source>
        <dbReference type="ARBA" id="ARBA00022927"/>
    </source>
</evidence>
<evidence type="ECO:0000256" key="9">
    <source>
        <dbReference type="ARBA" id="ARBA00023134"/>
    </source>
</evidence>